<feature type="repeat" description="TPR" evidence="1">
    <location>
        <begin position="65"/>
        <end position="98"/>
    </location>
</feature>
<proteinExistence type="predicted"/>
<dbReference type="SMART" id="SM00028">
    <property type="entry name" value="TPR"/>
    <property type="match status" value="1"/>
</dbReference>
<sequence length="200" mass="22856">MKKTYFFTLLILFVGQVALSQTKPIKDLYWDYSQMRMDPATRTQAKDKALALLARSTELTEKQLANVNFHLGRIYEEIKEPDKAVPHYEQAIKLAPAYYVTYRALGFIYLKKCDSIGRTVTEAAKAKNAKLHAERFSAYKNEVSKTLPYFEKSQACDPDERTLAMITNLYNSIKNPQALLTLDERLKKLGGECASLLDDE</sequence>
<dbReference type="EMBL" id="FWXT01000001">
    <property type="protein sequence ID" value="SMC44891.1"/>
    <property type="molecule type" value="Genomic_DNA"/>
</dbReference>
<protein>
    <submittedName>
        <fullName evidence="2">TPR repeat-containing protein</fullName>
    </submittedName>
</protein>
<gene>
    <name evidence="2" type="ORF">SAMN04488524_0489</name>
</gene>
<dbReference type="InterPro" id="IPR011990">
    <property type="entry name" value="TPR-like_helical_dom_sf"/>
</dbReference>
<dbReference type="InterPro" id="IPR019734">
    <property type="entry name" value="TPR_rpt"/>
</dbReference>
<name>A0A1W1Z9K8_9SPHI</name>
<keyword evidence="3" id="KW-1185">Reference proteome</keyword>
<reference evidence="3" key="1">
    <citation type="submission" date="2017-04" db="EMBL/GenBank/DDBJ databases">
        <authorList>
            <person name="Varghese N."/>
            <person name="Submissions S."/>
        </authorList>
    </citation>
    <scope>NUCLEOTIDE SEQUENCE [LARGE SCALE GENOMIC DNA]</scope>
    <source>
        <strain evidence="3">DSM 12126</strain>
    </source>
</reference>
<organism evidence="2 3">
    <name type="scientific">Pedobacter africanus</name>
    <dbReference type="NCBI Taxonomy" id="151894"/>
    <lineage>
        <taxon>Bacteria</taxon>
        <taxon>Pseudomonadati</taxon>
        <taxon>Bacteroidota</taxon>
        <taxon>Sphingobacteriia</taxon>
        <taxon>Sphingobacteriales</taxon>
        <taxon>Sphingobacteriaceae</taxon>
        <taxon>Pedobacter</taxon>
    </lineage>
</organism>
<keyword evidence="1" id="KW-0802">TPR repeat</keyword>
<dbReference type="OrthoDB" id="793209at2"/>
<dbReference type="Proteomes" id="UP000192756">
    <property type="component" value="Unassembled WGS sequence"/>
</dbReference>
<dbReference type="Pfam" id="PF13181">
    <property type="entry name" value="TPR_8"/>
    <property type="match status" value="1"/>
</dbReference>
<dbReference type="RefSeq" id="WP_084236827.1">
    <property type="nucleotide sequence ID" value="NZ_FWXT01000001.1"/>
</dbReference>
<evidence type="ECO:0000313" key="3">
    <source>
        <dbReference type="Proteomes" id="UP000192756"/>
    </source>
</evidence>
<dbReference type="Gene3D" id="1.25.40.10">
    <property type="entry name" value="Tetratricopeptide repeat domain"/>
    <property type="match status" value="1"/>
</dbReference>
<accession>A0A1W1Z9K8</accession>
<evidence type="ECO:0000256" key="1">
    <source>
        <dbReference type="PROSITE-ProRule" id="PRU00339"/>
    </source>
</evidence>
<dbReference type="STRING" id="151894.SAMN04488524_0489"/>
<dbReference type="AlphaFoldDB" id="A0A1W1Z9K8"/>
<dbReference type="PROSITE" id="PS50005">
    <property type="entry name" value="TPR"/>
    <property type="match status" value="1"/>
</dbReference>
<dbReference type="PROSITE" id="PS50293">
    <property type="entry name" value="TPR_REGION"/>
    <property type="match status" value="1"/>
</dbReference>
<dbReference type="SUPFAM" id="SSF48452">
    <property type="entry name" value="TPR-like"/>
    <property type="match status" value="1"/>
</dbReference>
<evidence type="ECO:0000313" key="2">
    <source>
        <dbReference type="EMBL" id="SMC44891.1"/>
    </source>
</evidence>